<keyword evidence="2" id="KW-1185">Reference proteome</keyword>
<proteinExistence type="predicted"/>
<sequence length="137" mass="15439">MDSVNLEEETLHHCSPHRGTCAGRSSSSLSRCHPLVHFAQQQPSRQHSPSSLQLRQSCRRRRQSLLKASPLPSRRPSFVILLLVRATPDLEAMPPSPIVALPTVIEVVAAVPIQLSFFCFDWCRFGICSYMLCLQRM</sequence>
<name>A0A4D6N7L0_VIGUN</name>
<evidence type="ECO:0000313" key="2">
    <source>
        <dbReference type="Proteomes" id="UP000501690"/>
    </source>
</evidence>
<gene>
    <name evidence="1" type="ORF">DEO72_LG10g1033</name>
</gene>
<evidence type="ECO:0000313" key="1">
    <source>
        <dbReference type="EMBL" id="QCE09810.1"/>
    </source>
</evidence>
<dbReference type="Proteomes" id="UP000501690">
    <property type="component" value="Linkage Group LG10"/>
</dbReference>
<accession>A0A4D6N7L0</accession>
<protein>
    <submittedName>
        <fullName evidence="1">Uncharacterized protein</fullName>
    </submittedName>
</protein>
<reference evidence="1 2" key="1">
    <citation type="submission" date="2019-04" db="EMBL/GenBank/DDBJ databases">
        <title>An improved genome assembly and genetic linkage map for asparagus bean, Vigna unguiculata ssp. sesquipedialis.</title>
        <authorList>
            <person name="Xia Q."/>
            <person name="Zhang R."/>
            <person name="Dong Y."/>
        </authorList>
    </citation>
    <scope>NUCLEOTIDE SEQUENCE [LARGE SCALE GENOMIC DNA]</scope>
    <source>
        <tissue evidence="1">Leaf</tissue>
    </source>
</reference>
<dbReference type="EMBL" id="CP039354">
    <property type="protein sequence ID" value="QCE09810.1"/>
    <property type="molecule type" value="Genomic_DNA"/>
</dbReference>
<organism evidence="1 2">
    <name type="scientific">Vigna unguiculata</name>
    <name type="common">Cowpea</name>
    <dbReference type="NCBI Taxonomy" id="3917"/>
    <lineage>
        <taxon>Eukaryota</taxon>
        <taxon>Viridiplantae</taxon>
        <taxon>Streptophyta</taxon>
        <taxon>Embryophyta</taxon>
        <taxon>Tracheophyta</taxon>
        <taxon>Spermatophyta</taxon>
        <taxon>Magnoliopsida</taxon>
        <taxon>eudicotyledons</taxon>
        <taxon>Gunneridae</taxon>
        <taxon>Pentapetalae</taxon>
        <taxon>rosids</taxon>
        <taxon>fabids</taxon>
        <taxon>Fabales</taxon>
        <taxon>Fabaceae</taxon>
        <taxon>Papilionoideae</taxon>
        <taxon>50 kb inversion clade</taxon>
        <taxon>NPAAA clade</taxon>
        <taxon>indigoferoid/millettioid clade</taxon>
        <taxon>Phaseoleae</taxon>
        <taxon>Vigna</taxon>
    </lineage>
</organism>
<dbReference type="AlphaFoldDB" id="A0A4D6N7L0"/>